<accession>A0ABS6AIV4</accession>
<dbReference type="Pfam" id="PF13401">
    <property type="entry name" value="AAA_22"/>
    <property type="match status" value="1"/>
</dbReference>
<proteinExistence type="predicted"/>
<gene>
    <name evidence="3" type="ORF">KNW02_10405</name>
</gene>
<evidence type="ECO:0000313" key="3">
    <source>
        <dbReference type="EMBL" id="MBU3030527.1"/>
    </source>
</evidence>
<dbReference type="InterPro" id="IPR052026">
    <property type="entry name" value="ExeA_AAA_ATPase_DNA-bind"/>
</dbReference>
<keyword evidence="4" id="KW-1185">Reference proteome</keyword>
<dbReference type="EMBL" id="JAHKNG010000015">
    <property type="protein sequence ID" value="MBU3030527.1"/>
    <property type="molecule type" value="Genomic_DNA"/>
</dbReference>
<sequence length="554" mass="58706">MVHDPAWFYPATEHRRAVIRAETAIEQPRPVTLLIGGAGIGKTLLQRMLAARCRDRFLIARIDRHDRLHKQPLQAALEAFGLKVADAPPAELLDQARLFLQEGQRDGLRPLLIVDDAQMLSEPDLAQIRVLAEAGMAVLLAGRDDLSGRLEAWRADDLIADQVDVPPFRDSETAGYVPHRFALARCPCHRGISPFDVGSLKVLHHWSGGVPGVLNDLMQHCLRAAGATGTAVIGAGFVDNCLRGTAIAPPVVLSPAKADTGQAKPSADRSAADAAPIDDPKTPLPPLRAVPAGYLVSAETSGRWPGAAGLILLVLPVLAVVGLGLWWLQRPDPAGEVPEAIAIAPATIADRSMGSELPEVADASPDAPHLPPVTELSTPPDPVVLMDEALAAGPDQAARAALLYQRAALWGQPRAAYYLGQAFETGEGVSPDLNRARGWYSLAIGVWGAEQRLGALAGNAPPAGRVAAPVPTMQAAYPDGRVEIHWQNGEGDSPAGFLIEYVTADGGGEIQRIETERTAILLPGPVERWRVIALGRTAADAEASGWNTASPPQP</sequence>
<evidence type="ECO:0000256" key="1">
    <source>
        <dbReference type="SAM" id="MobiDB-lite"/>
    </source>
</evidence>
<dbReference type="InterPro" id="IPR049945">
    <property type="entry name" value="AAA_22"/>
</dbReference>
<evidence type="ECO:0000259" key="2">
    <source>
        <dbReference type="SMART" id="SM00382"/>
    </source>
</evidence>
<feature type="domain" description="AAA+ ATPase" evidence="2">
    <location>
        <begin position="28"/>
        <end position="164"/>
    </location>
</feature>
<name>A0ABS6AIV4_9RHOB</name>
<dbReference type="PANTHER" id="PTHR35894">
    <property type="entry name" value="GENERAL SECRETION PATHWAY PROTEIN A-RELATED"/>
    <property type="match status" value="1"/>
</dbReference>
<comment type="caution">
    <text evidence="3">The sequence shown here is derived from an EMBL/GenBank/DDBJ whole genome shotgun (WGS) entry which is preliminary data.</text>
</comment>
<reference evidence="3" key="1">
    <citation type="submission" date="2021-06" db="EMBL/GenBank/DDBJ databases">
        <title>Paracoccus bacterium XHP0099 sp. nov., isolated from the surface waters of the Yellow Sea.</title>
        <authorList>
            <person name="Xue H."/>
            <person name="Zhang D."/>
        </authorList>
    </citation>
    <scope>NUCLEOTIDE SEQUENCE</scope>
    <source>
        <strain evidence="3">XHP0099</strain>
    </source>
</reference>
<protein>
    <submittedName>
        <fullName evidence="3">AAA family ATPase</fullName>
    </submittedName>
</protein>
<feature type="region of interest" description="Disordered" evidence="1">
    <location>
        <begin position="257"/>
        <end position="283"/>
    </location>
</feature>
<dbReference type="SMART" id="SM00382">
    <property type="entry name" value="AAA"/>
    <property type="match status" value="1"/>
</dbReference>
<organism evidence="3 4">
    <name type="scientific">Paracoccus marinaquae</name>
    <dbReference type="NCBI Taxonomy" id="2841926"/>
    <lineage>
        <taxon>Bacteria</taxon>
        <taxon>Pseudomonadati</taxon>
        <taxon>Pseudomonadota</taxon>
        <taxon>Alphaproteobacteria</taxon>
        <taxon>Rhodobacterales</taxon>
        <taxon>Paracoccaceae</taxon>
        <taxon>Paracoccus</taxon>
    </lineage>
</organism>
<dbReference type="RefSeq" id="WP_216033200.1">
    <property type="nucleotide sequence ID" value="NZ_JAHKNG010000015.1"/>
</dbReference>
<dbReference type="InterPro" id="IPR003593">
    <property type="entry name" value="AAA+_ATPase"/>
</dbReference>
<dbReference type="PANTHER" id="PTHR35894:SF1">
    <property type="entry name" value="PHOSPHORIBULOKINASE _ URIDINE KINASE FAMILY"/>
    <property type="match status" value="1"/>
</dbReference>
<dbReference type="Proteomes" id="UP001166191">
    <property type="component" value="Unassembled WGS sequence"/>
</dbReference>
<evidence type="ECO:0000313" key="4">
    <source>
        <dbReference type="Proteomes" id="UP001166191"/>
    </source>
</evidence>